<dbReference type="Gene3D" id="3.30.420.10">
    <property type="entry name" value="Ribonuclease H-like superfamily/Ribonuclease H"/>
    <property type="match status" value="1"/>
</dbReference>
<feature type="domain" description="Mitochondrial resolvase Ydc2 catalytic" evidence="1">
    <location>
        <begin position="127"/>
        <end position="351"/>
    </location>
</feature>
<name>A0A8T9BHA2_9HELO</name>
<dbReference type="SUPFAM" id="SSF53098">
    <property type="entry name" value="Ribonuclease H-like"/>
    <property type="match status" value="1"/>
</dbReference>
<dbReference type="InterPro" id="IPR036397">
    <property type="entry name" value="RNaseH_sf"/>
</dbReference>
<keyword evidence="2" id="KW-0378">Hydrolase</keyword>
<gene>
    <name evidence="2" type="primary">cce1</name>
    <name evidence="2" type="ORF">LARI1_G002521</name>
</gene>
<dbReference type="AlphaFoldDB" id="A0A8T9BHA2"/>
<proteinExistence type="predicted"/>
<dbReference type="PANTHER" id="PTHR28072">
    <property type="entry name" value="CRUCIFORM CUTTING ENDONUCLEASE 1, MITOCHONDRIAL-RELATED"/>
    <property type="match status" value="1"/>
</dbReference>
<dbReference type="OrthoDB" id="5552842at2759"/>
<evidence type="ECO:0000313" key="2">
    <source>
        <dbReference type="EMBL" id="TVY19105.1"/>
    </source>
</evidence>
<dbReference type="GO" id="GO:0005739">
    <property type="term" value="C:mitochondrion"/>
    <property type="evidence" value="ECO:0007669"/>
    <property type="project" value="TreeGrafter"/>
</dbReference>
<dbReference type="GO" id="GO:0000403">
    <property type="term" value="F:Y-form DNA binding"/>
    <property type="evidence" value="ECO:0007669"/>
    <property type="project" value="TreeGrafter"/>
</dbReference>
<comment type="caution">
    <text evidence="2">The sequence shown here is derived from an EMBL/GenBank/DDBJ whole genome shotgun (WGS) entry which is preliminary data.</text>
</comment>
<dbReference type="GO" id="GO:0000402">
    <property type="term" value="F:crossed form four-way junction DNA binding"/>
    <property type="evidence" value="ECO:0007669"/>
    <property type="project" value="TreeGrafter"/>
</dbReference>
<evidence type="ECO:0000313" key="3">
    <source>
        <dbReference type="Proteomes" id="UP000469559"/>
    </source>
</evidence>
<dbReference type="InterPro" id="IPR015242">
    <property type="entry name" value="Ydc2_cat"/>
</dbReference>
<keyword evidence="2" id="KW-0255">Endonuclease</keyword>
<dbReference type="Proteomes" id="UP000469559">
    <property type="component" value="Unassembled WGS sequence"/>
</dbReference>
<sequence length="365" mass="41274">MKKERHESKLEKTRRTMRIPTRTRPIGLPIEEKKHAKSRLGLSQPCFTIPLGIFYASLNFPTPLPQEHHRPCMALSIPSTLKLAHLKHIAFKCGISSSGTKPILTQRLHDEIASVSPRGTKTKPSRILSIDMGIRNLAYCVLDVPPKKVSVIQAWQRLAVSSPPSDATPAVKESFTPATLSSTAYDLLRHRLLPLKPTHILIERQRFRSMGSKHILEWTVRVNMFESILYGVLCTLKGEKIWDGSVEAIAPGKVGPFWIDEERKEKGRKAKGAKAKNKGAKIDLVRQWLEDGEMLGLGNEEVEKVARAYREKWDGKRYSKVKDGEERMGKLDDLADSMLQGIAWVRWEENKRVALRDGVEALLEP</sequence>
<keyword evidence="3" id="KW-1185">Reference proteome</keyword>
<evidence type="ECO:0000259" key="1">
    <source>
        <dbReference type="Pfam" id="PF09159"/>
    </source>
</evidence>
<organism evidence="2 3">
    <name type="scientific">Lachnellula arida</name>
    <dbReference type="NCBI Taxonomy" id="1316785"/>
    <lineage>
        <taxon>Eukaryota</taxon>
        <taxon>Fungi</taxon>
        <taxon>Dikarya</taxon>
        <taxon>Ascomycota</taxon>
        <taxon>Pezizomycotina</taxon>
        <taxon>Leotiomycetes</taxon>
        <taxon>Helotiales</taxon>
        <taxon>Lachnaceae</taxon>
        <taxon>Lachnellula</taxon>
    </lineage>
</organism>
<dbReference type="PANTHER" id="PTHR28072:SF1">
    <property type="entry name" value="CRUCIFORM CUTTING ENDONUCLEASE 1, MITOCHONDRIAL-RELATED"/>
    <property type="match status" value="1"/>
</dbReference>
<keyword evidence="2" id="KW-0540">Nuclease</keyword>
<dbReference type="CDD" id="cd16963">
    <property type="entry name" value="CCE1"/>
    <property type="match status" value="1"/>
</dbReference>
<dbReference type="GO" id="GO:0004520">
    <property type="term" value="F:DNA endonuclease activity"/>
    <property type="evidence" value="ECO:0007669"/>
    <property type="project" value="TreeGrafter"/>
</dbReference>
<dbReference type="GO" id="GO:0070336">
    <property type="term" value="F:flap-structured DNA binding"/>
    <property type="evidence" value="ECO:0007669"/>
    <property type="project" value="TreeGrafter"/>
</dbReference>
<dbReference type="Pfam" id="PF09159">
    <property type="entry name" value="Ydc2-catalyt"/>
    <property type="match status" value="1"/>
</dbReference>
<protein>
    <submittedName>
        <fullName evidence="2">Mitochondrial cruciform cutting endonuclease 1</fullName>
    </submittedName>
</protein>
<dbReference type="InterPro" id="IPR012337">
    <property type="entry name" value="RNaseH-like_sf"/>
</dbReference>
<reference evidence="2 3" key="1">
    <citation type="submission" date="2018-05" db="EMBL/GenBank/DDBJ databases">
        <title>Whole genome sequencing for identification of molecular markers to develop diagnostic detection tools for the regulated plant pathogen Lachnellula willkommii.</title>
        <authorList>
            <person name="Giroux E."/>
            <person name="Bilodeau G."/>
        </authorList>
    </citation>
    <scope>NUCLEOTIDE SEQUENCE [LARGE SCALE GENOMIC DNA]</scope>
    <source>
        <strain evidence="2 3">CBS 203.66</strain>
    </source>
</reference>
<accession>A0A8T9BHA2</accession>
<dbReference type="EMBL" id="QGMF01000127">
    <property type="protein sequence ID" value="TVY19105.1"/>
    <property type="molecule type" value="Genomic_DNA"/>
</dbReference>
<dbReference type="InterPro" id="IPR039197">
    <property type="entry name" value="Mrs1/Cce1"/>
</dbReference>